<protein>
    <submittedName>
        <fullName evidence="2">Spore coat protein U (SCPU) domain-containing protein</fullName>
    </submittedName>
</protein>
<reference evidence="3" key="1">
    <citation type="submission" date="2016-10" db="EMBL/GenBank/DDBJ databases">
        <authorList>
            <person name="Varghese N."/>
            <person name="Submissions S."/>
        </authorList>
    </citation>
    <scope>NUCLEOTIDE SEQUENCE [LARGE SCALE GENOMIC DNA]</scope>
    <source>
        <strain evidence="3">DSM 26382</strain>
    </source>
</reference>
<dbReference type="PANTHER" id="PTHR37089">
    <property type="entry name" value="PROTEIN U-RELATED"/>
    <property type="match status" value="1"/>
</dbReference>
<dbReference type="GO" id="GO:0009289">
    <property type="term" value="C:pilus"/>
    <property type="evidence" value="ECO:0007669"/>
    <property type="project" value="InterPro"/>
</dbReference>
<name>A0A1G6QW11_9GAMM</name>
<dbReference type="InterPro" id="IPR053167">
    <property type="entry name" value="Spore_coat_component"/>
</dbReference>
<evidence type="ECO:0000313" key="3">
    <source>
        <dbReference type="Proteomes" id="UP000199467"/>
    </source>
</evidence>
<gene>
    <name evidence="2" type="ORF">SAMN05216576_108201</name>
</gene>
<dbReference type="Proteomes" id="UP000199467">
    <property type="component" value="Unassembled WGS sequence"/>
</dbReference>
<evidence type="ECO:0000313" key="2">
    <source>
        <dbReference type="EMBL" id="SDC95856.1"/>
    </source>
</evidence>
<dbReference type="InterPro" id="IPR007893">
    <property type="entry name" value="Spore_coat_U/FanG"/>
</dbReference>
<sequence>MPCRAHSLAVTHLLCLTVLVMHALPARGDTGINDQIVSQSFQLRAEIVPGCLLGAGGSDATSFGSISFGQISTLPSNLDAASTTDNGSIVLQCSPGTAVTLSLNAGLNTGNVGGGRYLARGAERLRYQLYQDAARSIIWGDGSNGGTRMSINFPVGGATQTYTVYARLFSVSPLPSAGIYTDTITVTVSY</sequence>
<dbReference type="InterPro" id="IPR036937">
    <property type="entry name" value="Adhesion_dom_fimbrial_sf"/>
</dbReference>
<dbReference type="SMART" id="SM00972">
    <property type="entry name" value="SCPU"/>
    <property type="match status" value="1"/>
</dbReference>
<dbReference type="AlphaFoldDB" id="A0A1G6QW11"/>
<dbReference type="Gene3D" id="2.60.40.1090">
    <property type="entry name" value="Fimbrial-type adhesion domain"/>
    <property type="match status" value="1"/>
</dbReference>
<dbReference type="GO" id="GO:0007155">
    <property type="term" value="P:cell adhesion"/>
    <property type="evidence" value="ECO:0007669"/>
    <property type="project" value="InterPro"/>
</dbReference>
<dbReference type="EMBL" id="FMZQ01000008">
    <property type="protein sequence ID" value="SDC95856.1"/>
    <property type="molecule type" value="Genomic_DNA"/>
</dbReference>
<dbReference type="SUPFAM" id="SSF49401">
    <property type="entry name" value="Bacterial adhesins"/>
    <property type="match status" value="1"/>
</dbReference>
<dbReference type="RefSeq" id="WP_017676674.1">
    <property type="nucleotide sequence ID" value="NZ_FMZQ01000008.1"/>
</dbReference>
<keyword evidence="2" id="KW-0946">Virion</keyword>
<feature type="domain" description="Spore coat protein U/FanG" evidence="1">
    <location>
        <begin position="39"/>
        <end position="187"/>
    </location>
</feature>
<proteinExistence type="predicted"/>
<keyword evidence="3" id="KW-1185">Reference proteome</keyword>
<keyword evidence="2" id="KW-0167">Capsid protein</keyword>
<evidence type="ECO:0000259" key="1">
    <source>
        <dbReference type="Pfam" id="PF05229"/>
    </source>
</evidence>
<dbReference type="Pfam" id="PF05229">
    <property type="entry name" value="SCPU"/>
    <property type="match status" value="1"/>
</dbReference>
<dbReference type="PANTHER" id="PTHR37089:SF3">
    <property type="entry name" value="EXPORTED PROTEIN"/>
    <property type="match status" value="1"/>
</dbReference>
<dbReference type="InterPro" id="IPR008966">
    <property type="entry name" value="Adhesion_dom_sf"/>
</dbReference>
<organism evidence="2 3">
    <name type="scientific">Ectopseudomonas chengduensis</name>
    <dbReference type="NCBI Taxonomy" id="489632"/>
    <lineage>
        <taxon>Bacteria</taxon>
        <taxon>Pseudomonadati</taxon>
        <taxon>Pseudomonadota</taxon>
        <taxon>Gammaproteobacteria</taxon>
        <taxon>Pseudomonadales</taxon>
        <taxon>Pseudomonadaceae</taxon>
        <taxon>Ectopseudomonas</taxon>
    </lineage>
</organism>
<accession>A0A1G6QW11</accession>